<dbReference type="GO" id="GO:0034220">
    <property type="term" value="P:monoatomic ion transmembrane transport"/>
    <property type="evidence" value="ECO:0007669"/>
    <property type="project" value="UniProtKB-KW"/>
</dbReference>
<feature type="transmembrane region" description="Helical" evidence="10">
    <location>
        <begin position="75"/>
        <end position="95"/>
    </location>
</feature>
<evidence type="ECO:0000256" key="6">
    <source>
        <dbReference type="ARBA" id="ARBA00023065"/>
    </source>
</evidence>
<protein>
    <recommendedName>
        <fullName evidence="13">Aluminum-activated malate transporter</fullName>
    </recommendedName>
</protein>
<reference evidence="11 12" key="1">
    <citation type="submission" date="2019-09" db="EMBL/GenBank/DDBJ databases">
        <title>A chromosome-level genome assembly of the Chinese tupelo Nyssa sinensis.</title>
        <authorList>
            <person name="Yang X."/>
            <person name="Kang M."/>
            <person name="Yang Y."/>
            <person name="Xiong H."/>
            <person name="Wang M."/>
            <person name="Zhang Z."/>
            <person name="Wang Z."/>
            <person name="Wu H."/>
            <person name="Ma T."/>
            <person name="Liu J."/>
            <person name="Xi Z."/>
        </authorList>
    </citation>
    <scope>NUCLEOTIDE SEQUENCE [LARGE SCALE GENOMIC DNA]</scope>
    <source>
        <strain evidence="11">J267</strain>
        <tissue evidence="11">Leaf</tissue>
    </source>
</reference>
<feature type="transmembrane region" description="Helical" evidence="10">
    <location>
        <begin position="191"/>
        <end position="212"/>
    </location>
</feature>
<keyword evidence="3" id="KW-0813">Transport</keyword>
<evidence type="ECO:0000313" key="12">
    <source>
        <dbReference type="Proteomes" id="UP000325577"/>
    </source>
</evidence>
<keyword evidence="6" id="KW-0406">Ion transport</keyword>
<accession>A0A5J4ZDW3</accession>
<feature type="transmembrane region" description="Helical" evidence="10">
    <location>
        <begin position="107"/>
        <end position="127"/>
    </location>
</feature>
<feature type="region of interest" description="Disordered" evidence="9">
    <location>
        <begin position="417"/>
        <end position="439"/>
    </location>
</feature>
<dbReference type="InterPro" id="IPR020966">
    <property type="entry name" value="ALMT"/>
</dbReference>
<sequence length="472" mass="51606">MEIESATQEKTGLIACWYGRVKVLPRKSKAKVTDIAKKAKKIGQDDPRRIFHSLKVGLALTLVSMFYYFRPLYNGFGASGMWAVLTVVVVFEFTVGATLSKCLNRGFATLLAGALGVGAEHLASLLGEKGEPILLGLLVFLLAAASTFSRFFPQIKARYDYGVLIFILTFSMVSVSGYRVDKILELAHQRLSTIVVGSAICMIISIFIRPVWAGFGSECFKFSESGDSGVVSKIDKLFLQGYKSVLNTKTTEESLANFGRWEPGHGRFKFRHPWKQYLKIGALARQCAYEFEALSAHINSDIQQAPSEFQRKIQGLCTKMSTESGKALKELAEAINTMTRPISASTHVKNSKIAVDDLKSALQTASVGKADLLEIIPAVTIASILIDINKCVEKLADSIDELSHLAHFKNVESTVTPEKPQQFLHRGTVKPVGDGENDGDGAHVVITLHGISSDSPEKVNPQGKKMSQTVEA</sequence>
<evidence type="ECO:0000256" key="1">
    <source>
        <dbReference type="ARBA" id="ARBA00004141"/>
    </source>
</evidence>
<keyword evidence="8" id="KW-0407">Ion channel</keyword>
<proteinExistence type="inferred from homology"/>
<keyword evidence="12" id="KW-1185">Reference proteome</keyword>
<dbReference type="PANTHER" id="PTHR31086">
    <property type="entry name" value="ALUMINUM-ACTIVATED MALATE TRANSPORTER 10"/>
    <property type="match status" value="1"/>
</dbReference>
<evidence type="ECO:0000256" key="2">
    <source>
        <dbReference type="ARBA" id="ARBA00007079"/>
    </source>
</evidence>
<organism evidence="11 12">
    <name type="scientific">Nyssa sinensis</name>
    <dbReference type="NCBI Taxonomy" id="561372"/>
    <lineage>
        <taxon>Eukaryota</taxon>
        <taxon>Viridiplantae</taxon>
        <taxon>Streptophyta</taxon>
        <taxon>Embryophyta</taxon>
        <taxon>Tracheophyta</taxon>
        <taxon>Spermatophyta</taxon>
        <taxon>Magnoliopsida</taxon>
        <taxon>eudicotyledons</taxon>
        <taxon>Gunneridae</taxon>
        <taxon>Pentapetalae</taxon>
        <taxon>asterids</taxon>
        <taxon>Cornales</taxon>
        <taxon>Nyssaceae</taxon>
        <taxon>Nyssa</taxon>
    </lineage>
</organism>
<feature type="region of interest" description="Disordered" evidence="9">
    <location>
        <begin position="452"/>
        <end position="472"/>
    </location>
</feature>
<evidence type="ECO:0000256" key="9">
    <source>
        <dbReference type="SAM" id="MobiDB-lite"/>
    </source>
</evidence>
<dbReference type="OrthoDB" id="68611at2759"/>
<evidence type="ECO:0008006" key="13">
    <source>
        <dbReference type="Google" id="ProtNLM"/>
    </source>
</evidence>
<feature type="transmembrane region" description="Helical" evidence="10">
    <location>
        <begin position="133"/>
        <end position="152"/>
    </location>
</feature>
<dbReference type="Proteomes" id="UP000325577">
    <property type="component" value="Linkage Group LG8"/>
</dbReference>
<evidence type="ECO:0000256" key="8">
    <source>
        <dbReference type="ARBA" id="ARBA00023303"/>
    </source>
</evidence>
<evidence type="ECO:0000256" key="3">
    <source>
        <dbReference type="ARBA" id="ARBA00022448"/>
    </source>
</evidence>
<gene>
    <name evidence="11" type="ORF">F0562_017085</name>
</gene>
<comment type="subcellular location">
    <subcellularLocation>
        <location evidence="1">Membrane</location>
        <topology evidence="1">Multi-pass membrane protein</topology>
    </subcellularLocation>
</comment>
<keyword evidence="7 10" id="KW-0472">Membrane</keyword>
<evidence type="ECO:0000256" key="4">
    <source>
        <dbReference type="ARBA" id="ARBA00022692"/>
    </source>
</evidence>
<dbReference type="Pfam" id="PF11744">
    <property type="entry name" value="ALMT"/>
    <property type="match status" value="2"/>
</dbReference>
<dbReference type="GO" id="GO:0015743">
    <property type="term" value="P:malate transport"/>
    <property type="evidence" value="ECO:0007669"/>
    <property type="project" value="InterPro"/>
</dbReference>
<evidence type="ECO:0000256" key="10">
    <source>
        <dbReference type="SAM" id="Phobius"/>
    </source>
</evidence>
<dbReference type="AlphaFoldDB" id="A0A5J4ZDW3"/>
<name>A0A5J4ZDW3_9ASTE</name>
<evidence type="ECO:0000256" key="7">
    <source>
        <dbReference type="ARBA" id="ARBA00023136"/>
    </source>
</evidence>
<feature type="transmembrane region" description="Helical" evidence="10">
    <location>
        <begin position="159"/>
        <end position="179"/>
    </location>
</feature>
<comment type="similarity">
    <text evidence="2">Belongs to the aromatic acid exporter (TC 2.A.85) family.</text>
</comment>
<dbReference type="GO" id="GO:0016020">
    <property type="term" value="C:membrane"/>
    <property type="evidence" value="ECO:0007669"/>
    <property type="project" value="UniProtKB-SubCell"/>
</dbReference>
<evidence type="ECO:0000313" key="11">
    <source>
        <dbReference type="EMBL" id="KAA8516805.1"/>
    </source>
</evidence>
<evidence type="ECO:0000256" key="5">
    <source>
        <dbReference type="ARBA" id="ARBA00022989"/>
    </source>
</evidence>
<dbReference type="EMBL" id="CM018051">
    <property type="protein sequence ID" value="KAA8516805.1"/>
    <property type="molecule type" value="Genomic_DNA"/>
</dbReference>
<keyword evidence="5 10" id="KW-1133">Transmembrane helix</keyword>
<keyword evidence="4 10" id="KW-0812">Transmembrane</keyword>